<evidence type="ECO:0000256" key="4">
    <source>
        <dbReference type="ARBA" id="ARBA00022692"/>
    </source>
</evidence>
<keyword evidence="4 10" id="KW-0812">Transmembrane</keyword>
<feature type="transmembrane region" description="Helical" evidence="10">
    <location>
        <begin position="56"/>
        <end position="81"/>
    </location>
</feature>
<gene>
    <name evidence="11" type="primary">nad4L</name>
</gene>
<dbReference type="GO" id="GO:0016020">
    <property type="term" value="C:membrane"/>
    <property type="evidence" value="ECO:0007669"/>
    <property type="project" value="UniProtKB-SubCell"/>
</dbReference>
<comment type="similarity">
    <text evidence="2">Belongs to the complex I subunit 4L family.</text>
</comment>
<evidence type="ECO:0000313" key="11">
    <source>
        <dbReference type="EMBL" id="WZB40740.1"/>
    </source>
</evidence>
<dbReference type="Pfam" id="PF00420">
    <property type="entry name" value="Oxidored_q2"/>
    <property type="match status" value="1"/>
</dbReference>
<evidence type="ECO:0000256" key="9">
    <source>
        <dbReference type="ARBA" id="ARBA00031586"/>
    </source>
</evidence>
<dbReference type="Gene3D" id="1.10.287.3510">
    <property type="match status" value="1"/>
</dbReference>
<keyword evidence="7" id="KW-0520">NAD</keyword>
<evidence type="ECO:0000256" key="6">
    <source>
        <dbReference type="ARBA" id="ARBA00022989"/>
    </source>
</evidence>
<evidence type="ECO:0000256" key="10">
    <source>
        <dbReference type="SAM" id="Phobius"/>
    </source>
</evidence>
<comment type="subcellular location">
    <subcellularLocation>
        <location evidence="1">Membrane</location>
        <topology evidence="1">Multi-pass membrane protein</topology>
    </subcellularLocation>
</comment>
<evidence type="ECO:0000256" key="7">
    <source>
        <dbReference type="ARBA" id="ARBA00023027"/>
    </source>
</evidence>
<reference evidence="11" key="1">
    <citation type="submission" date="2023-11" db="EMBL/GenBank/DDBJ databases">
        <title>Species delimitation and phylogenetic relationships of the Prionospio complex (Annelida, Spionidae) in the Northeast Atlantic.</title>
        <authorList>
            <person name="Hektoen M.M."/>
            <person name="Bakken T."/>
            <person name="Radashevsky V.I."/>
            <person name="Ekrem T."/>
            <person name="Dunshea G."/>
        </authorList>
    </citation>
    <scope>NUCLEOTIDE SEQUENCE</scope>
    <source>
        <strain evidence="11">ZMBN:152649</strain>
    </source>
</reference>
<dbReference type="AlphaFoldDB" id="A0AAU6QGH4"/>
<geneLocation type="mitochondrion" evidence="11"/>
<evidence type="ECO:0000256" key="5">
    <source>
        <dbReference type="ARBA" id="ARBA00022967"/>
    </source>
</evidence>
<dbReference type="EMBL" id="OR935931">
    <property type="protein sequence ID" value="WZB40740.1"/>
    <property type="molecule type" value="Genomic_DNA"/>
</dbReference>
<evidence type="ECO:0000256" key="1">
    <source>
        <dbReference type="ARBA" id="ARBA00004141"/>
    </source>
</evidence>
<protein>
    <recommendedName>
        <fullName evidence="3">NADH-ubiquinone oxidoreductase chain 4L</fullName>
    </recommendedName>
    <alternativeName>
        <fullName evidence="9">NADH dehydrogenase subunit 4L</fullName>
    </alternativeName>
</protein>
<feature type="transmembrane region" description="Helical" evidence="10">
    <location>
        <begin position="29"/>
        <end position="50"/>
    </location>
</feature>
<dbReference type="InterPro" id="IPR039428">
    <property type="entry name" value="NUOK/Mnh_C1-like"/>
</dbReference>
<evidence type="ECO:0000256" key="3">
    <source>
        <dbReference type="ARBA" id="ARBA00016612"/>
    </source>
</evidence>
<evidence type="ECO:0000256" key="2">
    <source>
        <dbReference type="ARBA" id="ARBA00010519"/>
    </source>
</evidence>
<sequence length="98" mass="10530">MLINLPLTLMFISALAICAFISQRRHVLMCLLSLEATVLSLAFALTILAAPLQNADLFYCIVILSFGACEAALALAVLVIVTRSFGSDLINSINLNKC</sequence>
<keyword evidence="11" id="KW-0496">Mitochondrion</keyword>
<keyword evidence="8 10" id="KW-0472">Membrane</keyword>
<feature type="transmembrane region" description="Helical" evidence="10">
    <location>
        <begin position="6"/>
        <end position="22"/>
    </location>
</feature>
<name>A0AAU6QGH4_9ANNE</name>
<keyword evidence="6 10" id="KW-1133">Transmembrane helix</keyword>
<keyword evidence="5" id="KW-1278">Translocase</keyword>
<proteinExistence type="inferred from homology"/>
<evidence type="ECO:0000256" key="8">
    <source>
        <dbReference type="ARBA" id="ARBA00023136"/>
    </source>
</evidence>
<organism evidence="11">
    <name type="scientific">Prionospio sp. 7 MH-2023</name>
    <dbReference type="NCBI Taxonomy" id="3059275"/>
    <lineage>
        <taxon>Eukaryota</taxon>
        <taxon>Metazoa</taxon>
        <taxon>Spiralia</taxon>
        <taxon>Lophotrochozoa</taxon>
        <taxon>Annelida</taxon>
        <taxon>Polychaeta</taxon>
        <taxon>Sedentaria</taxon>
        <taxon>Canalipalpata</taxon>
        <taxon>Spionida</taxon>
        <taxon>Spionidae</taxon>
        <taxon>Prionospio</taxon>
    </lineage>
</organism>
<accession>A0AAU6QGH4</accession>